<sequence length="85" mass="10126">MRYRINWKKERPASLWKHEMVGSLVFASIAALLWWLLNIPWWVPVWFGANALASFLRLFERRPAEAQLTVTEVQATTVRVRQFRL</sequence>
<evidence type="ECO:0000313" key="3">
    <source>
        <dbReference type="Proteomes" id="UP001595839"/>
    </source>
</evidence>
<dbReference type="Proteomes" id="UP001595839">
    <property type="component" value="Unassembled WGS sequence"/>
</dbReference>
<proteinExistence type="predicted"/>
<evidence type="ECO:0000256" key="1">
    <source>
        <dbReference type="SAM" id="Phobius"/>
    </source>
</evidence>
<accession>A0ABV9AGB8</accession>
<comment type="caution">
    <text evidence="2">The sequence shown here is derived from an EMBL/GenBank/DDBJ whole genome shotgun (WGS) entry which is preliminary data.</text>
</comment>
<organism evidence="2 3">
    <name type="scientific">Streptomyces vulcanius</name>
    <dbReference type="NCBI Taxonomy" id="1441876"/>
    <lineage>
        <taxon>Bacteria</taxon>
        <taxon>Bacillati</taxon>
        <taxon>Actinomycetota</taxon>
        <taxon>Actinomycetes</taxon>
        <taxon>Kitasatosporales</taxon>
        <taxon>Streptomycetaceae</taxon>
        <taxon>Streptomyces</taxon>
    </lineage>
</organism>
<keyword evidence="3" id="KW-1185">Reference proteome</keyword>
<reference evidence="3" key="1">
    <citation type="journal article" date="2019" name="Int. J. Syst. Evol. Microbiol.">
        <title>The Global Catalogue of Microorganisms (GCM) 10K type strain sequencing project: providing services to taxonomists for standard genome sequencing and annotation.</title>
        <authorList>
            <consortium name="The Broad Institute Genomics Platform"/>
            <consortium name="The Broad Institute Genome Sequencing Center for Infectious Disease"/>
            <person name="Wu L."/>
            <person name="Ma J."/>
        </authorList>
    </citation>
    <scope>NUCLEOTIDE SEQUENCE [LARGE SCALE GENOMIC DNA]</scope>
    <source>
        <strain evidence="3">CGMCC 4.7177</strain>
    </source>
</reference>
<keyword evidence="1" id="KW-0472">Membrane</keyword>
<evidence type="ECO:0000313" key="2">
    <source>
        <dbReference type="EMBL" id="MFC4498482.1"/>
    </source>
</evidence>
<keyword evidence="1" id="KW-0812">Transmembrane</keyword>
<name>A0ABV9AGB8_9ACTN</name>
<protein>
    <recommendedName>
        <fullName evidence="4">2TM domain-containing protein</fullName>
    </recommendedName>
</protein>
<dbReference type="RefSeq" id="WP_381167844.1">
    <property type="nucleotide sequence ID" value="NZ_JBHSFK010000002.1"/>
</dbReference>
<dbReference type="EMBL" id="JBHSFK010000002">
    <property type="protein sequence ID" value="MFC4498482.1"/>
    <property type="molecule type" value="Genomic_DNA"/>
</dbReference>
<evidence type="ECO:0008006" key="4">
    <source>
        <dbReference type="Google" id="ProtNLM"/>
    </source>
</evidence>
<gene>
    <name evidence="2" type="ORF">ACFPIH_02915</name>
</gene>
<keyword evidence="1" id="KW-1133">Transmembrane helix</keyword>
<feature type="transmembrane region" description="Helical" evidence="1">
    <location>
        <begin position="20"/>
        <end position="37"/>
    </location>
</feature>